<dbReference type="GeneID" id="94549721"/>
<evidence type="ECO:0000313" key="2">
    <source>
        <dbReference type="EMBL" id="PVZ15082.1"/>
    </source>
</evidence>
<feature type="transmembrane region" description="Helical" evidence="1">
    <location>
        <begin position="6"/>
        <end position="25"/>
    </location>
</feature>
<keyword evidence="3" id="KW-1185">Reference proteome</keyword>
<sequence>MNSQGKFSLGVLVGLAVGATVAYFADREKRTRFVEDFNSTADKVKDSVVEGYYEAKHRYQKYRRKLKGATEDLVEEMGEKYDEALDDLQ</sequence>
<keyword evidence="1" id="KW-1133">Transmembrane helix</keyword>
<proteinExistence type="predicted"/>
<dbReference type="AlphaFoldDB" id="A0A2U1FSJ2"/>
<evidence type="ECO:0000313" key="3">
    <source>
        <dbReference type="Proteomes" id="UP000245462"/>
    </source>
</evidence>
<reference evidence="2 3" key="1">
    <citation type="submission" date="2018-04" db="EMBL/GenBank/DDBJ databases">
        <title>Genomic Encyclopedia of Type Strains, Phase IV (KMG-IV): sequencing the most valuable type-strain genomes for metagenomic binning, comparative biology and taxonomic classification.</title>
        <authorList>
            <person name="Goeker M."/>
        </authorList>
    </citation>
    <scope>NUCLEOTIDE SEQUENCE [LARGE SCALE GENOMIC DNA]</scope>
    <source>
        <strain evidence="2 3">DSM 28520</strain>
    </source>
</reference>
<organism evidence="2 3">
    <name type="scientific">Porphyromonas loveana</name>
    <dbReference type="NCBI Taxonomy" id="1884669"/>
    <lineage>
        <taxon>Bacteria</taxon>
        <taxon>Pseudomonadati</taxon>
        <taxon>Bacteroidota</taxon>
        <taxon>Bacteroidia</taxon>
        <taxon>Bacteroidales</taxon>
        <taxon>Porphyromonadaceae</taxon>
        <taxon>Porphyromonas</taxon>
    </lineage>
</organism>
<evidence type="ECO:0000256" key="1">
    <source>
        <dbReference type="SAM" id="Phobius"/>
    </source>
</evidence>
<dbReference type="OrthoDB" id="1014184at2"/>
<comment type="caution">
    <text evidence="2">The sequence shown here is derived from an EMBL/GenBank/DDBJ whole genome shotgun (WGS) entry which is preliminary data.</text>
</comment>
<gene>
    <name evidence="2" type="ORF">C7382_1018</name>
</gene>
<name>A0A2U1FSJ2_9PORP</name>
<accession>A0A2U1FSJ2</accession>
<dbReference type="InterPro" id="IPR024623">
    <property type="entry name" value="YtxH"/>
</dbReference>
<protein>
    <submittedName>
        <fullName evidence="2">Putative ribosomally synthesized peptide with SipW-like signal peptide</fullName>
    </submittedName>
</protein>
<dbReference type="Pfam" id="PF12732">
    <property type="entry name" value="YtxH"/>
    <property type="match status" value="1"/>
</dbReference>
<dbReference type="RefSeq" id="WP_116678275.1">
    <property type="nucleotide sequence ID" value="NZ_JBGYUN010000144.1"/>
</dbReference>
<keyword evidence="1" id="KW-0812">Transmembrane</keyword>
<dbReference type="Proteomes" id="UP000245462">
    <property type="component" value="Unassembled WGS sequence"/>
</dbReference>
<dbReference type="EMBL" id="QEKY01000001">
    <property type="protein sequence ID" value="PVZ15082.1"/>
    <property type="molecule type" value="Genomic_DNA"/>
</dbReference>
<keyword evidence="1" id="KW-0472">Membrane</keyword>